<reference evidence="5 6" key="1">
    <citation type="submission" date="2019-04" db="EMBL/GenBank/DDBJ databases">
        <title>Flavobacterium sp. GS03.</title>
        <authorList>
            <person name="Kim H."/>
        </authorList>
    </citation>
    <scope>NUCLEOTIDE SEQUENCE [LARGE SCALE GENOMIC DNA]</scope>
    <source>
        <strain evidence="5 6">GS03</strain>
    </source>
</reference>
<dbReference type="InterPro" id="IPR036890">
    <property type="entry name" value="HATPase_C_sf"/>
</dbReference>
<feature type="chain" id="PRO_5020870590" description="Signal transduction histidine kinase internal region domain-containing protein" evidence="3">
    <location>
        <begin position="31"/>
        <end position="654"/>
    </location>
</feature>
<evidence type="ECO:0000313" key="5">
    <source>
        <dbReference type="EMBL" id="QBZ97359.1"/>
    </source>
</evidence>
<sequence>MSQSKFYPMHKFARITAFIAFLFLFSNAYAQDNIDSLKIAFKNSKQDTLRVKTVYRLLVNLPPDEKEFDYYLGQIKVLADKNLAKESTSEKGKLFWKKALGKYYVNKSEITFYTNNDAAMQLLDKGIQIFSEVKDISQMADAIVGKGIFLRRMGRTPEAVECYYKGLKYFEQIKDKDGIAYAQMSIAAVYKDQKKDAEAIALNKKALAYFESIKKPTMEDIGTQAELNHTIGHGYFNNQKYDIAEQYFNKAMTQAKQIGYTSLMSTVLDKIGRIHYQRGENDIAYQKYQEALNLPQPELYKANLYISIGELCIAEKKYAEAESYLTQANTIGKKLNDLNMQMYAVRYLNALYKDTKNYEKALSMFELYKTFQDSIKVSDSRNTLKEQQLKYDFEKKELNSKLLNQKETAVKNNWLIGLSAILLLVLLGGYFYYRNNKQKQAITVLEKEQIKQKLLVTQMNPHFIFNSIDNIQGLIHSNKDEEAVNYLTKFSKLTRQILENSNENYISLEEEVEMTKNYLSIQQLLYDNKFSFNITIEKEINQEAIFLPPMLTQPFIENAIKHGLSNTSENGKINIHFYLRESKLFFEVTDNGKGFDAAQKSTSHKSLAMTITKERLVSYTKNQDFVVQADNIKDNNENVVGAKVSFEIPYIYEN</sequence>
<proteinExistence type="predicted"/>
<dbReference type="SMART" id="SM00028">
    <property type="entry name" value="TPR"/>
    <property type="match status" value="5"/>
</dbReference>
<gene>
    <name evidence="5" type="ORF">GS03_00847</name>
</gene>
<dbReference type="GO" id="GO:0016020">
    <property type="term" value="C:membrane"/>
    <property type="evidence" value="ECO:0007669"/>
    <property type="project" value="InterPro"/>
</dbReference>
<evidence type="ECO:0000313" key="6">
    <source>
        <dbReference type="Proteomes" id="UP000296862"/>
    </source>
</evidence>
<evidence type="ECO:0000256" key="3">
    <source>
        <dbReference type="SAM" id="SignalP"/>
    </source>
</evidence>
<evidence type="ECO:0000259" key="4">
    <source>
        <dbReference type="Pfam" id="PF06580"/>
    </source>
</evidence>
<feature type="domain" description="Signal transduction histidine kinase internal region" evidence="4">
    <location>
        <begin position="452"/>
        <end position="530"/>
    </location>
</feature>
<dbReference type="InterPro" id="IPR019734">
    <property type="entry name" value="TPR_rpt"/>
</dbReference>
<dbReference type="Gene3D" id="3.30.565.10">
    <property type="entry name" value="Histidine kinase-like ATPase, C-terminal domain"/>
    <property type="match status" value="1"/>
</dbReference>
<feature type="transmembrane region" description="Helical" evidence="2">
    <location>
        <begin position="414"/>
        <end position="433"/>
    </location>
</feature>
<dbReference type="InterPro" id="IPR050640">
    <property type="entry name" value="Bact_2-comp_sensor_kinase"/>
</dbReference>
<dbReference type="PANTHER" id="PTHR34220">
    <property type="entry name" value="SENSOR HISTIDINE KINASE YPDA"/>
    <property type="match status" value="1"/>
</dbReference>
<dbReference type="InterPro" id="IPR011990">
    <property type="entry name" value="TPR-like_helical_dom_sf"/>
</dbReference>
<feature type="repeat" description="TPR" evidence="1">
    <location>
        <begin position="265"/>
        <end position="298"/>
    </location>
</feature>
<dbReference type="SUPFAM" id="SSF55874">
    <property type="entry name" value="ATPase domain of HSP90 chaperone/DNA topoisomerase II/histidine kinase"/>
    <property type="match status" value="1"/>
</dbReference>
<dbReference type="PANTHER" id="PTHR34220:SF7">
    <property type="entry name" value="SENSOR HISTIDINE KINASE YPDA"/>
    <property type="match status" value="1"/>
</dbReference>
<keyword evidence="6" id="KW-1185">Reference proteome</keyword>
<dbReference type="SUPFAM" id="SSF48452">
    <property type="entry name" value="TPR-like"/>
    <property type="match status" value="1"/>
</dbReference>
<keyword evidence="2" id="KW-1133">Transmembrane helix</keyword>
<dbReference type="Pfam" id="PF06580">
    <property type="entry name" value="His_kinase"/>
    <property type="match status" value="1"/>
</dbReference>
<dbReference type="KEGG" id="fsn:GS03_00847"/>
<dbReference type="InterPro" id="IPR010559">
    <property type="entry name" value="Sig_transdc_His_kin_internal"/>
</dbReference>
<feature type="signal peptide" evidence="3">
    <location>
        <begin position="1"/>
        <end position="30"/>
    </location>
</feature>
<evidence type="ECO:0000256" key="1">
    <source>
        <dbReference type="PROSITE-ProRule" id="PRU00339"/>
    </source>
</evidence>
<organism evidence="5 6">
    <name type="scientific">Flavobacterium sangjuense</name>
    <dbReference type="NCBI Taxonomy" id="2518177"/>
    <lineage>
        <taxon>Bacteria</taxon>
        <taxon>Pseudomonadati</taxon>
        <taxon>Bacteroidota</taxon>
        <taxon>Flavobacteriia</taxon>
        <taxon>Flavobacteriales</taxon>
        <taxon>Flavobacteriaceae</taxon>
        <taxon>Flavobacterium</taxon>
    </lineage>
</organism>
<dbReference type="EMBL" id="CP038810">
    <property type="protein sequence ID" value="QBZ97359.1"/>
    <property type="molecule type" value="Genomic_DNA"/>
</dbReference>
<keyword evidence="2" id="KW-0472">Membrane</keyword>
<dbReference type="OrthoDB" id="6190788at2"/>
<dbReference type="Proteomes" id="UP000296862">
    <property type="component" value="Chromosome"/>
</dbReference>
<name>A0A4P7PRA1_9FLAO</name>
<keyword evidence="3" id="KW-0732">Signal</keyword>
<dbReference type="Gene3D" id="1.25.40.10">
    <property type="entry name" value="Tetratricopeptide repeat domain"/>
    <property type="match status" value="1"/>
</dbReference>
<dbReference type="Pfam" id="PF13424">
    <property type="entry name" value="TPR_12"/>
    <property type="match status" value="2"/>
</dbReference>
<keyword evidence="1" id="KW-0802">TPR repeat</keyword>
<dbReference type="AlphaFoldDB" id="A0A4P7PRA1"/>
<keyword evidence="2" id="KW-0812">Transmembrane</keyword>
<evidence type="ECO:0000256" key="2">
    <source>
        <dbReference type="SAM" id="Phobius"/>
    </source>
</evidence>
<protein>
    <recommendedName>
        <fullName evidence="4">Signal transduction histidine kinase internal region domain-containing protein</fullName>
    </recommendedName>
</protein>
<dbReference type="GO" id="GO:0000155">
    <property type="term" value="F:phosphorelay sensor kinase activity"/>
    <property type="evidence" value="ECO:0007669"/>
    <property type="project" value="InterPro"/>
</dbReference>
<dbReference type="PROSITE" id="PS50005">
    <property type="entry name" value="TPR"/>
    <property type="match status" value="1"/>
</dbReference>
<accession>A0A4P7PRA1</accession>